<dbReference type="EMBL" id="JBBPFD010000029">
    <property type="protein sequence ID" value="KAK7881068.1"/>
    <property type="molecule type" value="Genomic_DNA"/>
</dbReference>
<sequence length="194" mass="21281">MPAAHLTPPLAPSRYSPLGTLTEAPAYPTHRPRPPPPLRQPASRDIAHHHDAPHTTPPKHKASFLYLAFCLRTLLILRSLPNHRYSLSSLVSAPLLSLLCVTRLHSFLSPLSGSLSHRCLAPRVTSPLFPPALCTRLSRAHPLSLVSDQRSTLSLISPLMTASFTCFALHTRLSSIRCWLLYSLAPSLLLLSSS</sequence>
<dbReference type="Proteomes" id="UP001460270">
    <property type="component" value="Unassembled WGS sequence"/>
</dbReference>
<reference evidence="3" key="1">
    <citation type="submission" date="2024-04" db="EMBL/GenBank/DDBJ databases">
        <title>Salinicola lusitanus LLJ914,a marine bacterium isolated from the Okinawa Trough.</title>
        <authorList>
            <person name="Li J."/>
        </authorList>
    </citation>
    <scope>NUCLEOTIDE SEQUENCE [LARGE SCALE GENOMIC DNA]</scope>
</reference>
<evidence type="ECO:0000313" key="2">
    <source>
        <dbReference type="EMBL" id="KAK7881068.1"/>
    </source>
</evidence>
<name>A0AAW0ML55_9GOBI</name>
<comment type="caution">
    <text evidence="2">The sequence shown here is derived from an EMBL/GenBank/DDBJ whole genome shotgun (WGS) entry which is preliminary data.</text>
</comment>
<accession>A0AAW0ML55</accession>
<feature type="region of interest" description="Disordered" evidence="1">
    <location>
        <begin position="1"/>
        <end position="58"/>
    </location>
</feature>
<dbReference type="AlphaFoldDB" id="A0AAW0ML55"/>
<evidence type="ECO:0000313" key="3">
    <source>
        <dbReference type="Proteomes" id="UP001460270"/>
    </source>
</evidence>
<evidence type="ECO:0000256" key="1">
    <source>
        <dbReference type="SAM" id="MobiDB-lite"/>
    </source>
</evidence>
<organism evidence="2 3">
    <name type="scientific">Mugilogobius chulae</name>
    <name type="common">yellowstripe goby</name>
    <dbReference type="NCBI Taxonomy" id="88201"/>
    <lineage>
        <taxon>Eukaryota</taxon>
        <taxon>Metazoa</taxon>
        <taxon>Chordata</taxon>
        <taxon>Craniata</taxon>
        <taxon>Vertebrata</taxon>
        <taxon>Euteleostomi</taxon>
        <taxon>Actinopterygii</taxon>
        <taxon>Neopterygii</taxon>
        <taxon>Teleostei</taxon>
        <taxon>Neoteleostei</taxon>
        <taxon>Acanthomorphata</taxon>
        <taxon>Gobiaria</taxon>
        <taxon>Gobiiformes</taxon>
        <taxon>Gobioidei</taxon>
        <taxon>Gobiidae</taxon>
        <taxon>Gobionellinae</taxon>
        <taxon>Mugilogobius</taxon>
    </lineage>
</organism>
<protein>
    <submittedName>
        <fullName evidence="2">Uncharacterized protein</fullName>
    </submittedName>
</protein>
<gene>
    <name evidence="2" type="ORF">WMY93_032340</name>
</gene>
<keyword evidence="3" id="KW-1185">Reference proteome</keyword>
<proteinExistence type="predicted"/>